<dbReference type="EMBL" id="BEXB01000001">
    <property type="protein sequence ID" value="GAY74632.1"/>
    <property type="molecule type" value="Genomic_DNA"/>
</dbReference>
<dbReference type="AlphaFoldDB" id="A0A4Y1Z6G1"/>
<sequence length="38" mass="4585">MQLRLSAVWIRKNLEDHWILTVYIDDEQSCLKRPDIAD</sequence>
<reference evidence="1 2" key="1">
    <citation type="submission" date="2017-11" db="EMBL/GenBank/DDBJ databases">
        <title>Draft Genome Sequence of Sporolactobacillus inulinus NBRC 111894 Isolated from Koso, a Japanese Sugar-Vegetable Fermented Beverage.</title>
        <authorList>
            <person name="Chiou T.Y."/>
            <person name="Oshima K."/>
            <person name="Suda W."/>
            <person name="Hattori M."/>
            <person name="Takahashi T."/>
        </authorList>
    </citation>
    <scope>NUCLEOTIDE SEQUENCE [LARGE SCALE GENOMIC DNA]</scope>
    <source>
        <strain evidence="1 2">NBRC111894</strain>
    </source>
</reference>
<evidence type="ECO:0000313" key="2">
    <source>
        <dbReference type="Proteomes" id="UP000319716"/>
    </source>
</evidence>
<comment type="caution">
    <text evidence="1">The sequence shown here is derived from an EMBL/GenBank/DDBJ whole genome shotgun (WGS) entry which is preliminary data.</text>
</comment>
<dbReference type="Proteomes" id="UP000319716">
    <property type="component" value="Unassembled WGS sequence"/>
</dbReference>
<proteinExistence type="predicted"/>
<accession>A0A4Y1Z6G1</accession>
<protein>
    <submittedName>
        <fullName evidence="1">Uncharacterized protein</fullName>
    </submittedName>
</protein>
<name>A0A4Y1Z6G1_9BACL</name>
<evidence type="ECO:0000313" key="1">
    <source>
        <dbReference type="EMBL" id="GAY74632.1"/>
    </source>
</evidence>
<gene>
    <name evidence="1" type="ORF">NBRC111894_186</name>
</gene>
<organism evidence="1 2">
    <name type="scientific">Sporolactobacillus inulinus</name>
    <dbReference type="NCBI Taxonomy" id="2078"/>
    <lineage>
        <taxon>Bacteria</taxon>
        <taxon>Bacillati</taxon>
        <taxon>Bacillota</taxon>
        <taxon>Bacilli</taxon>
        <taxon>Bacillales</taxon>
        <taxon>Sporolactobacillaceae</taxon>
        <taxon>Sporolactobacillus</taxon>
    </lineage>
</organism>